<dbReference type="SUPFAM" id="SSF51735">
    <property type="entry name" value="NAD(P)-binding Rossmann-fold domains"/>
    <property type="match status" value="1"/>
</dbReference>
<accession>A0A0C2SDV3</accession>
<dbReference type="Gene3D" id="3.40.50.720">
    <property type="entry name" value="NAD(P)-binding Rossmann-like Domain"/>
    <property type="match status" value="2"/>
</dbReference>
<dbReference type="AlphaFoldDB" id="A0A0C2SDV3"/>
<dbReference type="Proteomes" id="UP000031938">
    <property type="component" value="Unassembled WGS sequence"/>
</dbReference>
<organism evidence="1 2">
    <name type="scientific">Jeotgalibacillus soli</name>
    <dbReference type="NCBI Taxonomy" id="889306"/>
    <lineage>
        <taxon>Bacteria</taxon>
        <taxon>Bacillati</taxon>
        <taxon>Bacillota</taxon>
        <taxon>Bacilli</taxon>
        <taxon>Bacillales</taxon>
        <taxon>Caryophanaceae</taxon>
        <taxon>Jeotgalibacillus</taxon>
    </lineage>
</organism>
<evidence type="ECO:0000313" key="2">
    <source>
        <dbReference type="Proteomes" id="UP000031938"/>
    </source>
</evidence>
<dbReference type="PATRIC" id="fig|889306.3.peg.498"/>
<protein>
    <recommendedName>
        <fullName evidence="3">D-isomer specific 2-hydroxyacid dehydrogenase NAD-binding domain-containing protein</fullName>
    </recommendedName>
</protein>
<comment type="caution">
    <text evidence="1">The sequence shown here is derived from an EMBL/GenBank/DDBJ whole genome shotgun (WGS) entry which is preliminary data.</text>
</comment>
<evidence type="ECO:0008006" key="3">
    <source>
        <dbReference type="Google" id="ProtNLM"/>
    </source>
</evidence>
<dbReference type="InterPro" id="IPR036291">
    <property type="entry name" value="NAD(P)-bd_dom_sf"/>
</dbReference>
<dbReference type="RefSeq" id="WP_041085927.1">
    <property type="nucleotide sequence ID" value="NZ_JXRP01000006.1"/>
</dbReference>
<dbReference type="EMBL" id="JXRP01000006">
    <property type="protein sequence ID" value="KIL52129.1"/>
    <property type="molecule type" value="Genomic_DNA"/>
</dbReference>
<proteinExistence type="predicted"/>
<dbReference type="STRING" id="889306.KP78_04990"/>
<name>A0A0C2SDV3_9BACL</name>
<reference evidence="1 2" key="1">
    <citation type="submission" date="2015-01" db="EMBL/GenBank/DDBJ databases">
        <title>Genome sequencing of Jeotgalibacillus soli.</title>
        <authorList>
            <person name="Goh K.M."/>
            <person name="Chan K.-G."/>
            <person name="Yaakop A.S."/>
            <person name="Ee R."/>
            <person name="Gan H.M."/>
            <person name="Chan C.S."/>
        </authorList>
    </citation>
    <scope>NUCLEOTIDE SEQUENCE [LARGE SCALE GENOMIC DNA]</scope>
    <source>
        <strain evidence="1 2">P9</strain>
    </source>
</reference>
<keyword evidence="2" id="KW-1185">Reference proteome</keyword>
<sequence length="64" mass="7246">MDHLLWKLDNVVVTPHMAAHSKEAMIAMAVDAANEIIRVKNNQKPLSCVNDDKATQLQSEELYR</sequence>
<evidence type="ECO:0000313" key="1">
    <source>
        <dbReference type="EMBL" id="KIL52129.1"/>
    </source>
</evidence>
<gene>
    <name evidence="1" type="ORF">KP78_04990</name>
</gene>